<accession>A0AAD3D7Y4</accession>
<dbReference type="AlphaFoldDB" id="A0AAD3D7Y4"/>
<protein>
    <submittedName>
        <fullName evidence="2">Uncharacterized protein</fullName>
    </submittedName>
</protein>
<comment type="caution">
    <text evidence="2">The sequence shown here is derived from an EMBL/GenBank/DDBJ whole genome shotgun (WGS) entry which is preliminary data.</text>
</comment>
<reference evidence="2 3" key="1">
    <citation type="journal article" date="2021" name="Sci. Rep.">
        <title>The genome of the diatom Chaetoceros tenuissimus carries an ancient integrated fragment of an extant virus.</title>
        <authorList>
            <person name="Hongo Y."/>
            <person name="Kimura K."/>
            <person name="Takaki Y."/>
            <person name="Yoshida Y."/>
            <person name="Baba S."/>
            <person name="Kobayashi G."/>
            <person name="Nagasaki K."/>
            <person name="Hano T."/>
            <person name="Tomaru Y."/>
        </authorList>
    </citation>
    <scope>NUCLEOTIDE SEQUENCE [LARGE SCALE GENOMIC DNA]</scope>
    <source>
        <strain evidence="2 3">NIES-3715</strain>
    </source>
</reference>
<keyword evidence="1" id="KW-0175">Coiled coil</keyword>
<organism evidence="2 3">
    <name type="scientific">Chaetoceros tenuissimus</name>
    <dbReference type="NCBI Taxonomy" id="426638"/>
    <lineage>
        <taxon>Eukaryota</taxon>
        <taxon>Sar</taxon>
        <taxon>Stramenopiles</taxon>
        <taxon>Ochrophyta</taxon>
        <taxon>Bacillariophyta</taxon>
        <taxon>Coscinodiscophyceae</taxon>
        <taxon>Chaetocerotophycidae</taxon>
        <taxon>Chaetocerotales</taxon>
        <taxon>Chaetocerotaceae</taxon>
        <taxon>Chaetoceros</taxon>
    </lineage>
</organism>
<sequence>MLSIQQIQEKLKEAEQTLKQVKKNAKAFHISHRLSLANALAARGNISAAKHIRMRLKREEQRDVARASRYMLNKISSGATTKVQVTDHQGNIREYTAKDDVERLIIHENERKYHQTEGGTEFLQREFLEKLGKYGEGPEVDNVLDGSFEFPPDTSEAMKDFIRYCKRVDNLPAPDLKALFLLISKLGKSGKKRPTVPINIWVIIKQVSKMIMSAQSYICARKYLLSQDILRNVGENVSI</sequence>
<dbReference type="Proteomes" id="UP001054902">
    <property type="component" value="Unassembled WGS sequence"/>
</dbReference>
<name>A0AAD3D7Y4_9STRA</name>
<evidence type="ECO:0000313" key="2">
    <source>
        <dbReference type="EMBL" id="GFH59499.1"/>
    </source>
</evidence>
<feature type="coiled-coil region" evidence="1">
    <location>
        <begin position="4"/>
        <end position="31"/>
    </location>
</feature>
<gene>
    <name evidence="2" type="ORF">CTEN210_15975</name>
</gene>
<evidence type="ECO:0000256" key="1">
    <source>
        <dbReference type="SAM" id="Coils"/>
    </source>
</evidence>
<evidence type="ECO:0000313" key="3">
    <source>
        <dbReference type="Proteomes" id="UP001054902"/>
    </source>
</evidence>
<dbReference type="EMBL" id="BLLK01000068">
    <property type="protein sequence ID" value="GFH59499.1"/>
    <property type="molecule type" value="Genomic_DNA"/>
</dbReference>
<proteinExistence type="predicted"/>
<keyword evidence="3" id="KW-1185">Reference proteome</keyword>